<dbReference type="PANTHER" id="PTHR37984">
    <property type="entry name" value="PROTEIN CBG26694"/>
    <property type="match status" value="1"/>
</dbReference>
<proteinExistence type="predicted"/>
<keyword evidence="4" id="KW-1185">Reference proteome</keyword>
<dbReference type="EC" id="2.7.7.49" evidence="1"/>
<dbReference type="InterPro" id="IPR012337">
    <property type="entry name" value="RNaseH-like_sf"/>
</dbReference>
<protein>
    <recommendedName>
        <fullName evidence="1">RNA-directed DNA polymerase</fullName>
        <ecNumber evidence="1">2.7.7.49</ecNumber>
    </recommendedName>
</protein>
<dbReference type="EMBL" id="CADCXU010005395">
    <property type="protein sequence ID" value="CAA9997098.1"/>
    <property type="molecule type" value="Genomic_DNA"/>
</dbReference>
<organism evidence="3 4">
    <name type="scientific">Nesidiocoris tenuis</name>
    <dbReference type="NCBI Taxonomy" id="355587"/>
    <lineage>
        <taxon>Eukaryota</taxon>
        <taxon>Metazoa</taxon>
        <taxon>Ecdysozoa</taxon>
        <taxon>Arthropoda</taxon>
        <taxon>Hexapoda</taxon>
        <taxon>Insecta</taxon>
        <taxon>Pterygota</taxon>
        <taxon>Neoptera</taxon>
        <taxon>Paraneoptera</taxon>
        <taxon>Hemiptera</taxon>
        <taxon>Heteroptera</taxon>
        <taxon>Panheteroptera</taxon>
        <taxon>Cimicomorpha</taxon>
        <taxon>Miridae</taxon>
        <taxon>Dicyphina</taxon>
        <taxon>Nesidiocoris</taxon>
    </lineage>
</organism>
<dbReference type="InterPro" id="IPR041588">
    <property type="entry name" value="Integrase_H2C2"/>
</dbReference>
<evidence type="ECO:0000313" key="3">
    <source>
        <dbReference type="EMBL" id="CAA9997098.1"/>
    </source>
</evidence>
<feature type="non-terminal residue" evidence="3">
    <location>
        <position position="123"/>
    </location>
</feature>
<dbReference type="GO" id="GO:0003676">
    <property type="term" value="F:nucleic acid binding"/>
    <property type="evidence" value="ECO:0007669"/>
    <property type="project" value="InterPro"/>
</dbReference>
<reference evidence="3 4" key="1">
    <citation type="submission" date="2020-02" db="EMBL/GenBank/DDBJ databases">
        <authorList>
            <person name="Ferguson B K."/>
        </authorList>
    </citation>
    <scope>NUCLEOTIDE SEQUENCE [LARGE SCALE GENOMIC DNA]</scope>
</reference>
<evidence type="ECO:0000259" key="2">
    <source>
        <dbReference type="Pfam" id="PF17921"/>
    </source>
</evidence>
<accession>A0A6H5G380</accession>
<sequence length="123" mass="14346">MTPDSGGHDGFLRIYLKLKTRFYWPRMKQQIFDYIKSCQQCQISKFKFRPKPDTMIIPEVSSLPFEHIHLDFGEFSKKKEGQRATKSFLVAVDEFSRFTVGKAMNGSSRAVVQYLSSLPWIDK</sequence>
<dbReference type="Gene3D" id="1.10.340.70">
    <property type="match status" value="1"/>
</dbReference>
<dbReference type="Proteomes" id="UP000479000">
    <property type="component" value="Unassembled WGS sequence"/>
</dbReference>
<dbReference type="InterPro" id="IPR036397">
    <property type="entry name" value="RNaseH_sf"/>
</dbReference>
<dbReference type="GO" id="GO:0003964">
    <property type="term" value="F:RNA-directed DNA polymerase activity"/>
    <property type="evidence" value="ECO:0007669"/>
    <property type="project" value="UniProtKB-EC"/>
</dbReference>
<name>A0A6H5G380_9HEMI</name>
<feature type="domain" description="Integrase zinc-binding" evidence="2">
    <location>
        <begin position="5"/>
        <end position="45"/>
    </location>
</feature>
<evidence type="ECO:0000256" key="1">
    <source>
        <dbReference type="ARBA" id="ARBA00012493"/>
    </source>
</evidence>
<dbReference type="InterPro" id="IPR050951">
    <property type="entry name" value="Retrovirus_Pol_polyprotein"/>
</dbReference>
<dbReference type="Gene3D" id="3.30.420.10">
    <property type="entry name" value="Ribonuclease H-like superfamily/Ribonuclease H"/>
    <property type="match status" value="1"/>
</dbReference>
<dbReference type="Pfam" id="PF17921">
    <property type="entry name" value="Integrase_H2C2"/>
    <property type="match status" value="1"/>
</dbReference>
<evidence type="ECO:0000313" key="4">
    <source>
        <dbReference type="Proteomes" id="UP000479000"/>
    </source>
</evidence>
<dbReference type="OrthoDB" id="115435at2759"/>
<dbReference type="AlphaFoldDB" id="A0A6H5G380"/>
<dbReference type="PANTHER" id="PTHR37984:SF5">
    <property type="entry name" value="PROTEIN NYNRIN-LIKE"/>
    <property type="match status" value="1"/>
</dbReference>
<gene>
    <name evidence="3" type="ORF">NTEN_LOCUS3443</name>
</gene>
<dbReference type="SUPFAM" id="SSF53098">
    <property type="entry name" value="Ribonuclease H-like"/>
    <property type="match status" value="1"/>
</dbReference>